<feature type="domain" description="Glycosyltransferase subfamily 4-like N-terminal" evidence="2">
    <location>
        <begin position="20"/>
        <end position="210"/>
    </location>
</feature>
<reference evidence="3 4" key="1">
    <citation type="submission" date="2024-09" db="EMBL/GenBank/DDBJ databases">
        <title>Floridaenema gen nov. (Aerosakkonemataceae, Aerosakkonematales ord. nov., Cyanobacteria) from benthic tropical and subtropical fresh waters, with the description of four new species.</title>
        <authorList>
            <person name="Moretto J.A."/>
            <person name="Berthold D.E."/>
            <person name="Lefler F.W."/>
            <person name="Huang I.-S."/>
            <person name="Laughinghouse H. IV."/>
        </authorList>
    </citation>
    <scope>NUCLEOTIDE SEQUENCE [LARGE SCALE GENOMIC DNA]</scope>
    <source>
        <strain evidence="3 4">BLCC-F50</strain>
    </source>
</reference>
<dbReference type="InterPro" id="IPR050194">
    <property type="entry name" value="Glycosyltransferase_grp1"/>
</dbReference>
<name>A0ABV4XWC8_9CYAN</name>
<dbReference type="SUPFAM" id="SSF53756">
    <property type="entry name" value="UDP-Glycosyltransferase/glycogen phosphorylase"/>
    <property type="match status" value="1"/>
</dbReference>
<organism evidence="3 4">
    <name type="scientific">Floridaenema flaviceps BLCC-F50</name>
    <dbReference type="NCBI Taxonomy" id="3153642"/>
    <lineage>
        <taxon>Bacteria</taxon>
        <taxon>Bacillati</taxon>
        <taxon>Cyanobacteriota</taxon>
        <taxon>Cyanophyceae</taxon>
        <taxon>Oscillatoriophycideae</taxon>
        <taxon>Aerosakkonematales</taxon>
        <taxon>Aerosakkonemataceae</taxon>
        <taxon>Floridanema</taxon>
        <taxon>Floridanema flaviceps</taxon>
    </lineage>
</organism>
<feature type="domain" description="Glycosyl transferase family 1" evidence="1">
    <location>
        <begin position="227"/>
        <end position="380"/>
    </location>
</feature>
<dbReference type="RefSeq" id="WP_413265670.1">
    <property type="nucleotide sequence ID" value="NZ_JBHFNR010000182.1"/>
</dbReference>
<evidence type="ECO:0000259" key="1">
    <source>
        <dbReference type="Pfam" id="PF00534"/>
    </source>
</evidence>
<gene>
    <name evidence="3" type="ORF">ACE1CI_24275</name>
</gene>
<protein>
    <submittedName>
        <fullName evidence="3">Glycosyltransferase family 4 protein</fullName>
    </submittedName>
</protein>
<dbReference type="Pfam" id="PF13439">
    <property type="entry name" value="Glyco_transf_4"/>
    <property type="match status" value="1"/>
</dbReference>
<dbReference type="CDD" id="cd03825">
    <property type="entry name" value="GT4_WcaC-like"/>
    <property type="match status" value="1"/>
</dbReference>
<comment type="caution">
    <text evidence="3">The sequence shown here is derived from an EMBL/GenBank/DDBJ whole genome shotgun (WGS) entry which is preliminary data.</text>
</comment>
<dbReference type="Gene3D" id="3.40.50.2000">
    <property type="entry name" value="Glycogen Phosphorylase B"/>
    <property type="match status" value="2"/>
</dbReference>
<dbReference type="InterPro" id="IPR001296">
    <property type="entry name" value="Glyco_trans_1"/>
</dbReference>
<evidence type="ECO:0000313" key="3">
    <source>
        <dbReference type="EMBL" id="MFB2896040.1"/>
    </source>
</evidence>
<keyword evidence="4" id="KW-1185">Reference proteome</keyword>
<dbReference type="PANTHER" id="PTHR45947">
    <property type="entry name" value="SULFOQUINOVOSYL TRANSFERASE SQD2"/>
    <property type="match status" value="1"/>
</dbReference>
<dbReference type="InterPro" id="IPR028098">
    <property type="entry name" value="Glyco_trans_4-like_N"/>
</dbReference>
<proteinExistence type="predicted"/>
<dbReference type="Proteomes" id="UP001576784">
    <property type="component" value="Unassembled WGS sequence"/>
</dbReference>
<dbReference type="Pfam" id="PF00534">
    <property type="entry name" value="Glycos_transf_1"/>
    <property type="match status" value="1"/>
</dbReference>
<evidence type="ECO:0000313" key="4">
    <source>
        <dbReference type="Proteomes" id="UP001576784"/>
    </source>
</evidence>
<accession>A0ABV4XWC8</accession>
<dbReference type="PANTHER" id="PTHR45947:SF3">
    <property type="entry name" value="SULFOQUINOVOSYL TRANSFERASE SQD2"/>
    <property type="match status" value="1"/>
</dbReference>
<evidence type="ECO:0000259" key="2">
    <source>
        <dbReference type="Pfam" id="PF13439"/>
    </source>
</evidence>
<sequence length="407" mass="45952">MRVLQINQTDTSGGAALAGYRLHQGLLEQEIDSRLLVQVAKINSDRIAVIPRTKLAIENQIYRISWKLGHNYIHLVSSFDIPQHKFYREADILNFHNLHGNYFNYLAIPSLTSEKPAVFTLHDMWSFTGHCAYSYDCDRWKTGCGKCPYLAIYPEINIDSTLVEWKLKNWVYSRSNLTIVTPSSWLTEQVKQSILNRFPIHHIPYGIDMEAYQPLDKKQCKYVLGIPESKKVLMFGSVSVKDARKGGDLLLQALQKLPASLKAETVLLTMGNDSEGMAATVGIQCLNLGYITSDRLKSVAYSAADLFIFPTRADNLPLVLQESMACGTPMVSFKIGGVPDLVRHGITGYLAESENIQDFSQGIIELLADGEMRDRMSQQCRAIALKEYSVSLQAKRYIELYRQLLDN</sequence>
<dbReference type="EMBL" id="JBHFNR010000182">
    <property type="protein sequence ID" value="MFB2896040.1"/>
    <property type="molecule type" value="Genomic_DNA"/>
</dbReference>